<evidence type="ECO:0000256" key="3">
    <source>
        <dbReference type="ARBA" id="ARBA00023136"/>
    </source>
</evidence>
<feature type="chain" id="PRO_5046515649" evidence="6">
    <location>
        <begin position="24"/>
        <end position="436"/>
    </location>
</feature>
<organism evidence="7 8">
    <name type="scientific">Streptomyces roseoviridis</name>
    <dbReference type="NCBI Taxonomy" id="67361"/>
    <lineage>
        <taxon>Bacteria</taxon>
        <taxon>Bacillati</taxon>
        <taxon>Actinomycetota</taxon>
        <taxon>Actinomycetes</taxon>
        <taxon>Kitasatosporales</taxon>
        <taxon>Streptomycetaceae</taxon>
        <taxon>Streptomyces</taxon>
    </lineage>
</organism>
<dbReference type="InterPro" id="IPR050490">
    <property type="entry name" value="Bact_solute-bd_prot1"/>
</dbReference>
<gene>
    <name evidence="7" type="ORF">ACFFTP_23975</name>
</gene>
<keyword evidence="1" id="KW-1003">Cell membrane</keyword>
<dbReference type="SUPFAM" id="SSF53850">
    <property type="entry name" value="Periplasmic binding protein-like II"/>
    <property type="match status" value="1"/>
</dbReference>
<evidence type="ECO:0000256" key="5">
    <source>
        <dbReference type="ARBA" id="ARBA00023288"/>
    </source>
</evidence>
<sequence>MRDQRVRRIRRSRWARWTAVAVAAVTLAGCGLGGAEDSGAPGPVTTGGEVKGRVSLQTWALKPKFTAYVEGVISGFEKKYPGVEVEWLDQPGEGYADKVLSQSAGGTLPDVVNLPPDFALPLVKQNLLLDIGKADPAVRADYVEGGLDAYRFPGHEGTYGYPWYLNTDVNYWNGELLTKYGLDPKKPPATLDELVTAARTVKARSGGQTYLMSRKPNLMDLANAGVPILSGDGKTFTFNTPEAAAVLDTYRAAYTEGLLPKDVLTETYAGNTKLFSSGTAAWTTAGANYITSLATDNPTLAPKVVSSPAMGTPPLYVQGLSVPRSTKNPAAALALARWVTNADNQAAFARETSVFPSTTASAADPFFSRSDGSNAGDAKVTAFRSLASARVLEPVQANDAIKTVINQQIALAISGRTGSKEALDTAVARANQLLKD</sequence>
<dbReference type="PANTHER" id="PTHR43649:SF33">
    <property type="entry name" value="POLYGALACTURONAN_RHAMNOGALACTURONAN-BINDING PROTEIN YTCQ"/>
    <property type="match status" value="1"/>
</dbReference>
<reference evidence="7 8" key="1">
    <citation type="submission" date="2024-09" db="EMBL/GenBank/DDBJ databases">
        <authorList>
            <person name="Sun Q."/>
            <person name="Mori K."/>
        </authorList>
    </citation>
    <scope>NUCLEOTIDE SEQUENCE [LARGE SCALE GENOMIC DNA]</scope>
    <source>
        <strain evidence="7 8">JCM 4414</strain>
    </source>
</reference>
<accession>A0ABV5QUQ6</accession>
<dbReference type="PROSITE" id="PS51257">
    <property type="entry name" value="PROKAR_LIPOPROTEIN"/>
    <property type="match status" value="1"/>
</dbReference>
<evidence type="ECO:0000256" key="4">
    <source>
        <dbReference type="ARBA" id="ARBA00023139"/>
    </source>
</evidence>
<dbReference type="Proteomes" id="UP001589716">
    <property type="component" value="Unassembled WGS sequence"/>
</dbReference>
<dbReference type="Pfam" id="PF13416">
    <property type="entry name" value="SBP_bac_8"/>
    <property type="match status" value="1"/>
</dbReference>
<evidence type="ECO:0000256" key="1">
    <source>
        <dbReference type="ARBA" id="ARBA00022475"/>
    </source>
</evidence>
<keyword evidence="5" id="KW-0449">Lipoprotein</keyword>
<evidence type="ECO:0000256" key="2">
    <source>
        <dbReference type="ARBA" id="ARBA00022729"/>
    </source>
</evidence>
<proteinExistence type="predicted"/>
<evidence type="ECO:0000256" key="6">
    <source>
        <dbReference type="SAM" id="SignalP"/>
    </source>
</evidence>
<dbReference type="PANTHER" id="PTHR43649">
    <property type="entry name" value="ARABINOSE-BINDING PROTEIN-RELATED"/>
    <property type="match status" value="1"/>
</dbReference>
<keyword evidence="4" id="KW-0564">Palmitate</keyword>
<dbReference type="InterPro" id="IPR006059">
    <property type="entry name" value="SBP"/>
</dbReference>
<dbReference type="EMBL" id="JBHMCT010000014">
    <property type="protein sequence ID" value="MFB9557231.1"/>
    <property type="molecule type" value="Genomic_DNA"/>
</dbReference>
<dbReference type="RefSeq" id="WP_345484185.1">
    <property type="nucleotide sequence ID" value="NZ_BAAAWU010000001.1"/>
</dbReference>
<dbReference type="CDD" id="cd13585">
    <property type="entry name" value="PBP2_TMBP_like"/>
    <property type="match status" value="1"/>
</dbReference>
<comment type="caution">
    <text evidence="7">The sequence shown here is derived from an EMBL/GenBank/DDBJ whole genome shotgun (WGS) entry which is preliminary data.</text>
</comment>
<protein>
    <submittedName>
        <fullName evidence="7">ABC transporter substrate-binding protein</fullName>
    </submittedName>
</protein>
<evidence type="ECO:0000313" key="8">
    <source>
        <dbReference type="Proteomes" id="UP001589716"/>
    </source>
</evidence>
<name>A0ABV5QUQ6_9ACTN</name>
<dbReference type="Gene3D" id="3.40.190.10">
    <property type="entry name" value="Periplasmic binding protein-like II"/>
    <property type="match status" value="1"/>
</dbReference>
<keyword evidence="3" id="KW-0472">Membrane</keyword>
<evidence type="ECO:0000313" key="7">
    <source>
        <dbReference type="EMBL" id="MFB9557231.1"/>
    </source>
</evidence>
<keyword evidence="8" id="KW-1185">Reference proteome</keyword>
<keyword evidence="2 6" id="KW-0732">Signal</keyword>
<feature type="signal peptide" evidence="6">
    <location>
        <begin position="1"/>
        <end position="23"/>
    </location>
</feature>